<organism evidence="11 12">
    <name type="scientific">Brassica carinata</name>
    <name type="common">Ethiopian mustard</name>
    <name type="synonym">Abyssinian cabbage</name>
    <dbReference type="NCBI Taxonomy" id="52824"/>
    <lineage>
        <taxon>Eukaryota</taxon>
        <taxon>Viridiplantae</taxon>
        <taxon>Streptophyta</taxon>
        <taxon>Embryophyta</taxon>
        <taxon>Tracheophyta</taxon>
        <taxon>Spermatophyta</taxon>
        <taxon>Magnoliopsida</taxon>
        <taxon>eudicotyledons</taxon>
        <taxon>Gunneridae</taxon>
        <taxon>Pentapetalae</taxon>
        <taxon>rosids</taxon>
        <taxon>malvids</taxon>
        <taxon>Brassicales</taxon>
        <taxon>Brassicaceae</taxon>
        <taxon>Brassiceae</taxon>
        <taxon>Brassica</taxon>
    </lineage>
</organism>
<accession>A0A8X7VLC0</accession>
<evidence type="ECO:0000256" key="5">
    <source>
        <dbReference type="ARBA" id="ARBA00022577"/>
    </source>
</evidence>
<dbReference type="InterPro" id="IPR036574">
    <property type="entry name" value="Scorpion_toxin-like_sf"/>
</dbReference>
<keyword evidence="12" id="KW-1185">Reference proteome</keyword>
<evidence type="ECO:0000256" key="3">
    <source>
        <dbReference type="ARBA" id="ARBA00022525"/>
    </source>
</evidence>
<dbReference type="Gene3D" id="3.30.30.10">
    <property type="entry name" value="Knottin, scorpion toxin-like"/>
    <property type="match status" value="1"/>
</dbReference>
<reference evidence="11 12" key="1">
    <citation type="submission" date="2020-02" db="EMBL/GenBank/DDBJ databases">
        <authorList>
            <person name="Ma Q."/>
            <person name="Huang Y."/>
            <person name="Song X."/>
            <person name="Pei D."/>
        </authorList>
    </citation>
    <scope>NUCLEOTIDE SEQUENCE [LARGE SCALE GENOMIC DNA]</scope>
    <source>
        <strain evidence="11">Sxm20200214</strain>
        <tissue evidence="11">Leaf</tissue>
    </source>
</reference>
<dbReference type="Pfam" id="PF00304">
    <property type="entry name" value="Gamma-thionin"/>
    <property type="match status" value="1"/>
</dbReference>
<proteinExistence type="inferred from homology"/>
<evidence type="ECO:0000256" key="4">
    <source>
        <dbReference type="ARBA" id="ARBA00022529"/>
    </source>
</evidence>
<keyword evidence="3" id="KW-0964">Secreted</keyword>
<protein>
    <recommendedName>
        <fullName evidence="10">Knottins-like domain-containing protein</fullName>
    </recommendedName>
</protein>
<dbReference type="GO" id="GO:0005576">
    <property type="term" value="C:extracellular region"/>
    <property type="evidence" value="ECO:0007669"/>
    <property type="project" value="UniProtKB-SubCell"/>
</dbReference>
<feature type="signal peptide" evidence="9">
    <location>
        <begin position="1"/>
        <end position="25"/>
    </location>
</feature>
<feature type="domain" description="Knottins-like" evidence="10">
    <location>
        <begin position="31"/>
        <end position="82"/>
    </location>
</feature>
<dbReference type="PANTHER" id="PTHR33147:SF37">
    <property type="entry name" value="DEFENSIN-LIKE PROTEIN 14-RELATED"/>
    <property type="match status" value="1"/>
</dbReference>
<dbReference type="Proteomes" id="UP000886595">
    <property type="component" value="Unassembled WGS sequence"/>
</dbReference>
<feature type="chain" id="PRO_5036463098" description="Knottins-like domain-containing protein" evidence="9">
    <location>
        <begin position="26"/>
        <end position="84"/>
    </location>
</feature>
<evidence type="ECO:0000313" key="11">
    <source>
        <dbReference type="EMBL" id="KAG2313391.1"/>
    </source>
</evidence>
<evidence type="ECO:0000259" key="10">
    <source>
        <dbReference type="SMART" id="SM00505"/>
    </source>
</evidence>
<keyword evidence="4" id="KW-0929">Antimicrobial</keyword>
<comment type="subcellular location">
    <subcellularLocation>
        <location evidence="1">Secreted</location>
    </subcellularLocation>
</comment>
<dbReference type="InterPro" id="IPR003614">
    <property type="entry name" value="Knottins"/>
</dbReference>
<evidence type="ECO:0000256" key="9">
    <source>
        <dbReference type="SAM" id="SignalP"/>
    </source>
</evidence>
<evidence type="ECO:0000256" key="1">
    <source>
        <dbReference type="ARBA" id="ARBA00004613"/>
    </source>
</evidence>
<dbReference type="GO" id="GO:0031640">
    <property type="term" value="P:killing of cells of another organism"/>
    <property type="evidence" value="ECO:0007669"/>
    <property type="project" value="UniProtKB-KW"/>
</dbReference>
<dbReference type="AlphaFoldDB" id="A0A8X7VLC0"/>
<evidence type="ECO:0000256" key="2">
    <source>
        <dbReference type="ARBA" id="ARBA00006722"/>
    </source>
</evidence>
<evidence type="ECO:0000256" key="6">
    <source>
        <dbReference type="ARBA" id="ARBA00022729"/>
    </source>
</evidence>
<evidence type="ECO:0000256" key="8">
    <source>
        <dbReference type="ARBA" id="ARBA00023157"/>
    </source>
</evidence>
<keyword evidence="6 9" id="KW-0732">Signal</keyword>
<sequence length="84" mass="9073">MAKFASIITLLFAALVLFAAFEASALRGGKECMRRSHESQSFSGVCRYDNACMNHCINLEGADDGTCDSHSPTAKCICYFPCAP</sequence>
<evidence type="ECO:0000256" key="7">
    <source>
        <dbReference type="ARBA" id="ARBA00022821"/>
    </source>
</evidence>
<dbReference type="SUPFAM" id="SSF57095">
    <property type="entry name" value="Scorpion toxin-like"/>
    <property type="match status" value="1"/>
</dbReference>
<dbReference type="PANTHER" id="PTHR33147">
    <property type="entry name" value="DEFENSIN-LIKE PROTEIN 1"/>
    <property type="match status" value="1"/>
</dbReference>
<dbReference type="SMART" id="SM00505">
    <property type="entry name" value="Knot1"/>
    <property type="match status" value="1"/>
</dbReference>
<evidence type="ECO:0000313" key="12">
    <source>
        <dbReference type="Proteomes" id="UP000886595"/>
    </source>
</evidence>
<comment type="caution">
    <text evidence="11">The sequence shown here is derived from an EMBL/GenBank/DDBJ whole genome shotgun (WGS) entry which is preliminary data.</text>
</comment>
<keyword evidence="5" id="KW-0295">Fungicide</keyword>
<gene>
    <name evidence="11" type="ORF">Bca52824_024948</name>
</gene>
<comment type="similarity">
    <text evidence="2">Belongs to the DEFL family.</text>
</comment>
<dbReference type="EMBL" id="JAAMPC010000005">
    <property type="protein sequence ID" value="KAG2313391.1"/>
    <property type="molecule type" value="Genomic_DNA"/>
</dbReference>
<dbReference type="GO" id="GO:0050832">
    <property type="term" value="P:defense response to fungus"/>
    <property type="evidence" value="ECO:0007669"/>
    <property type="project" value="UniProtKB-KW"/>
</dbReference>
<keyword evidence="8" id="KW-1015">Disulfide bond</keyword>
<keyword evidence="7" id="KW-0611">Plant defense</keyword>
<name>A0A8X7VLC0_BRACI</name>